<feature type="transmembrane region" description="Helical" evidence="1">
    <location>
        <begin position="39"/>
        <end position="69"/>
    </location>
</feature>
<evidence type="ECO:0008006" key="4">
    <source>
        <dbReference type="Google" id="ProtNLM"/>
    </source>
</evidence>
<protein>
    <recommendedName>
        <fullName evidence="4">Bacteriocin</fullName>
    </recommendedName>
</protein>
<dbReference type="OrthoDB" id="495720at2"/>
<name>A0A1D8TRS8_9CYAN</name>
<dbReference type="RefSeq" id="WP_070392748.1">
    <property type="nucleotide sequence ID" value="NZ_CP017599.1"/>
</dbReference>
<organism evidence="2 3">
    <name type="scientific">Moorena producens PAL-8-15-08-1</name>
    <dbReference type="NCBI Taxonomy" id="1458985"/>
    <lineage>
        <taxon>Bacteria</taxon>
        <taxon>Bacillati</taxon>
        <taxon>Cyanobacteriota</taxon>
        <taxon>Cyanophyceae</taxon>
        <taxon>Coleofasciculales</taxon>
        <taxon>Coleofasciculaceae</taxon>
        <taxon>Moorena</taxon>
    </lineage>
</organism>
<dbReference type="KEGG" id="mpro:BJP34_13195"/>
<gene>
    <name evidence="2" type="ORF">BJP34_13195</name>
</gene>
<dbReference type="AlphaFoldDB" id="A0A1D8TRS8"/>
<keyword evidence="1" id="KW-0472">Membrane</keyword>
<dbReference type="Proteomes" id="UP000177870">
    <property type="component" value="Chromosome"/>
</dbReference>
<sequence>MAKITISELHPAGFELFCDTENFMIDLSEDELNGVNGGILGVVAFSSIQCGAAIGGAVGFIGSVIYSYLK</sequence>
<proteinExistence type="predicted"/>
<evidence type="ECO:0000313" key="3">
    <source>
        <dbReference type="Proteomes" id="UP000177870"/>
    </source>
</evidence>
<dbReference type="EMBL" id="CP017599">
    <property type="protein sequence ID" value="AOX00284.1"/>
    <property type="molecule type" value="Genomic_DNA"/>
</dbReference>
<keyword evidence="1" id="KW-0812">Transmembrane</keyword>
<evidence type="ECO:0000256" key="1">
    <source>
        <dbReference type="SAM" id="Phobius"/>
    </source>
</evidence>
<reference evidence="3" key="1">
    <citation type="submission" date="2016-10" db="EMBL/GenBank/DDBJ databases">
        <title>Comparative genomics uncovers the prolific and rare metabolic potential of the cyanobacterial genus Moorea.</title>
        <authorList>
            <person name="Leao T."/>
            <person name="Castelao G."/>
            <person name="Korobeynikov A."/>
            <person name="Monroe E.A."/>
            <person name="Podell S."/>
            <person name="Glukhov E."/>
            <person name="Allen E."/>
            <person name="Gerwick W.H."/>
            <person name="Gerwick L."/>
        </authorList>
    </citation>
    <scope>NUCLEOTIDE SEQUENCE [LARGE SCALE GENOMIC DNA]</scope>
    <source>
        <strain evidence="3">PAL-8-15-08-1</strain>
    </source>
</reference>
<evidence type="ECO:0000313" key="2">
    <source>
        <dbReference type="EMBL" id="AOX00284.1"/>
    </source>
</evidence>
<keyword evidence="1" id="KW-1133">Transmembrane helix</keyword>
<accession>A0A1D8TRS8</accession>